<name>A0A448Z0Z3_9STRA</name>
<dbReference type="EMBL" id="CAACVS010000068">
    <property type="protein sequence ID" value="VEU35753.1"/>
    <property type="molecule type" value="Genomic_DNA"/>
</dbReference>
<dbReference type="Proteomes" id="UP000291116">
    <property type="component" value="Unassembled WGS sequence"/>
</dbReference>
<keyword evidence="2" id="KW-1185">Reference proteome</keyword>
<proteinExistence type="predicted"/>
<protein>
    <submittedName>
        <fullName evidence="1">Uncharacterized protein</fullName>
    </submittedName>
</protein>
<organism evidence="1 2">
    <name type="scientific">Pseudo-nitzschia multistriata</name>
    <dbReference type="NCBI Taxonomy" id="183589"/>
    <lineage>
        <taxon>Eukaryota</taxon>
        <taxon>Sar</taxon>
        <taxon>Stramenopiles</taxon>
        <taxon>Ochrophyta</taxon>
        <taxon>Bacillariophyta</taxon>
        <taxon>Bacillariophyceae</taxon>
        <taxon>Bacillariophycidae</taxon>
        <taxon>Bacillariales</taxon>
        <taxon>Bacillariaceae</taxon>
        <taxon>Pseudo-nitzschia</taxon>
    </lineage>
</organism>
<dbReference type="AlphaFoldDB" id="A0A448Z0Z3"/>
<evidence type="ECO:0000313" key="2">
    <source>
        <dbReference type="Proteomes" id="UP000291116"/>
    </source>
</evidence>
<sequence>MCLFQNIQLPPTKDWIQDHLPSFPLLRRRMTTLHVVVFALSRSITDADLPEEVPMLRSRGIPQEGSLRSCRLLSAL</sequence>
<accession>A0A448Z0Z3</accession>
<reference evidence="1 2" key="1">
    <citation type="submission" date="2019-01" db="EMBL/GenBank/DDBJ databases">
        <authorList>
            <person name="Ferrante I. M."/>
        </authorList>
    </citation>
    <scope>NUCLEOTIDE SEQUENCE [LARGE SCALE GENOMIC DNA]</scope>
    <source>
        <strain evidence="1 2">B856</strain>
    </source>
</reference>
<gene>
    <name evidence="1" type="ORF">PSNMU_V1.4_AUG-EV-PASAV3_0024990</name>
</gene>
<evidence type="ECO:0000313" key="1">
    <source>
        <dbReference type="EMBL" id="VEU35753.1"/>
    </source>
</evidence>